<evidence type="ECO:0000256" key="1">
    <source>
        <dbReference type="ARBA" id="ARBA00022722"/>
    </source>
</evidence>
<dbReference type="Pfam" id="PF00545">
    <property type="entry name" value="Ribonuclease"/>
    <property type="match status" value="1"/>
</dbReference>
<reference evidence="6 7" key="1">
    <citation type="submission" date="2019-08" db="EMBL/GenBank/DDBJ databases">
        <title>The genome sequence of a newly discovered highly antifungal drug resistant Aspergillus species, Aspergillus tanneri NIH 1004.</title>
        <authorList>
            <person name="Mounaud S."/>
            <person name="Singh I."/>
            <person name="Joardar V."/>
            <person name="Pakala S."/>
            <person name="Pakala S."/>
            <person name="Venepally P."/>
            <person name="Chung J.K."/>
            <person name="Losada L."/>
            <person name="Nierman W.C."/>
        </authorList>
    </citation>
    <scope>NUCLEOTIDE SEQUENCE [LARGE SCALE GENOMIC DNA]</scope>
    <source>
        <strain evidence="6 7">NIH1004</strain>
    </source>
</reference>
<dbReference type="GeneID" id="54324255"/>
<feature type="compositionally biased region" description="Basic and acidic residues" evidence="4">
    <location>
        <begin position="97"/>
        <end position="112"/>
    </location>
</feature>
<protein>
    <submittedName>
        <fullName evidence="6">Uncharacterized protein</fullName>
    </submittedName>
</protein>
<dbReference type="SUPFAM" id="SSF53933">
    <property type="entry name" value="Microbial ribonucleases"/>
    <property type="match status" value="1"/>
</dbReference>
<keyword evidence="5" id="KW-0732">Signal</keyword>
<dbReference type="GO" id="GO:0003723">
    <property type="term" value="F:RNA binding"/>
    <property type="evidence" value="ECO:0007669"/>
    <property type="project" value="InterPro"/>
</dbReference>
<sequence>MKSFVGIQAALLVLAVQNTSAAPRLPPEDARRFDTTGLSSFEAIVAGTLYTDAANLEVPNGSAEKRFTSEVAVNPYYKGKGITIDLPAGCPAPDASWWKEEESREEDEKKQSAETVNPLKEFLDVIEAPFEAVEDTVKTFVQGIIDLAKGNTCEGVSETLLPVVHAMVKEFTKVSDETGFKSVLNEIVAKAEGWAYEHLVPKSIRASLQTCADDGIRHPGNNPLGFLLALGIDTIEHPTILDILLAIPGVGEFAESIKFAEEAVKGAEEAAIVADQVRNVAGSAGAASKLEDIAKLADKVDAAADAADATAESAKGTEQEAKALEQAIKADEASKAADKAFYDAEEGAKKLCPRGGFPHRFSNFEKIDFEIPNPGEFDTKALQEFPLTNPVFNNGMEPGIYRTVFAKRIATDDWEPIGIMRHKVGGNTGEFLRVGTFKDVEKGVSRTKAVTKPE</sequence>
<organism evidence="6 7">
    <name type="scientific">Aspergillus tanneri</name>
    <dbReference type="NCBI Taxonomy" id="1220188"/>
    <lineage>
        <taxon>Eukaryota</taxon>
        <taxon>Fungi</taxon>
        <taxon>Dikarya</taxon>
        <taxon>Ascomycota</taxon>
        <taxon>Pezizomycotina</taxon>
        <taxon>Eurotiomycetes</taxon>
        <taxon>Eurotiomycetidae</taxon>
        <taxon>Eurotiales</taxon>
        <taxon>Aspergillaceae</taxon>
        <taxon>Aspergillus</taxon>
        <taxon>Aspergillus subgen. Circumdati</taxon>
    </lineage>
</organism>
<evidence type="ECO:0000256" key="2">
    <source>
        <dbReference type="ARBA" id="ARBA00022801"/>
    </source>
</evidence>
<dbReference type="GO" id="GO:0016787">
    <property type="term" value="F:hydrolase activity"/>
    <property type="evidence" value="ECO:0007669"/>
    <property type="project" value="UniProtKB-KW"/>
</dbReference>
<dbReference type="EMBL" id="QUQM01000002">
    <property type="protein sequence ID" value="KAA8652648.1"/>
    <property type="molecule type" value="Genomic_DNA"/>
</dbReference>
<evidence type="ECO:0000256" key="5">
    <source>
        <dbReference type="SAM" id="SignalP"/>
    </source>
</evidence>
<feature type="region of interest" description="Disordered" evidence="4">
    <location>
        <begin position="94"/>
        <end position="114"/>
    </location>
</feature>
<evidence type="ECO:0000313" key="6">
    <source>
        <dbReference type="EMBL" id="KAA8652648.1"/>
    </source>
</evidence>
<evidence type="ECO:0000313" key="7">
    <source>
        <dbReference type="Proteomes" id="UP000324241"/>
    </source>
</evidence>
<proteinExistence type="predicted"/>
<dbReference type="VEuPathDB" id="FungiDB:EYZ11_012423"/>
<keyword evidence="2" id="KW-0378">Hydrolase</keyword>
<dbReference type="Proteomes" id="UP000324241">
    <property type="component" value="Unassembled WGS sequence"/>
</dbReference>
<feature type="signal peptide" evidence="5">
    <location>
        <begin position="1"/>
        <end position="21"/>
    </location>
</feature>
<dbReference type="OrthoDB" id="4503218at2759"/>
<evidence type="ECO:0000256" key="4">
    <source>
        <dbReference type="SAM" id="MobiDB-lite"/>
    </source>
</evidence>
<keyword evidence="1" id="KW-0540">Nuclease</keyword>
<dbReference type="Gene3D" id="3.10.450.30">
    <property type="entry name" value="Microbial ribonucleases"/>
    <property type="match status" value="1"/>
</dbReference>
<dbReference type="InterPro" id="IPR016191">
    <property type="entry name" value="Ribonuclease/ribotoxin"/>
</dbReference>
<dbReference type="VEuPathDB" id="FungiDB:EYZ11_012426"/>
<feature type="coiled-coil region" evidence="3">
    <location>
        <begin position="307"/>
        <end position="334"/>
    </location>
</feature>
<comment type="caution">
    <text evidence="6">The sequence shown here is derived from an EMBL/GenBank/DDBJ whole genome shotgun (WGS) entry which is preliminary data.</text>
</comment>
<dbReference type="RefSeq" id="XP_033432009.1">
    <property type="nucleotide sequence ID" value="XM_033566252.1"/>
</dbReference>
<accession>A0A5M9N0M7</accession>
<feature type="chain" id="PRO_5024302993" evidence="5">
    <location>
        <begin position="22"/>
        <end position="454"/>
    </location>
</feature>
<keyword evidence="3" id="KW-0175">Coiled coil</keyword>
<dbReference type="AlphaFoldDB" id="A0A5M9N0M7"/>
<name>A0A5M9N0M7_9EURO</name>
<evidence type="ECO:0000256" key="3">
    <source>
        <dbReference type="SAM" id="Coils"/>
    </source>
</evidence>
<dbReference type="InterPro" id="IPR000026">
    <property type="entry name" value="N1-like"/>
</dbReference>
<gene>
    <name evidence="6" type="ORF">ATNIH1004_001553</name>
</gene>
<dbReference type="GO" id="GO:0004521">
    <property type="term" value="F:RNA endonuclease activity"/>
    <property type="evidence" value="ECO:0007669"/>
    <property type="project" value="InterPro"/>
</dbReference>